<feature type="domain" description="Glycosyltransferase subfamily 4-like N-terminal" evidence="1">
    <location>
        <begin position="20"/>
        <end position="137"/>
    </location>
</feature>
<proteinExistence type="predicted"/>
<dbReference type="EC" id="2.4.-.-" evidence="2"/>
<dbReference type="RefSeq" id="WP_379691873.1">
    <property type="nucleotide sequence ID" value="NZ_JBHSXH010000001.1"/>
</dbReference>
<comment type="caution">
    <text evidence="2">The sequence shown here is derived from an EMBL/GenBank/DDBJ whole genome shotgun (WGS) entry which is preliminary data.</text>
</comment>
<evidence type="ECO:0000259" key="1">
    <source>
        <dbReference type="Pfam" id="PF13439"/>
    </source>
</evidence>
<keyword evidence="3" id="KW-1185">Reference proteome</keyword>
<dbReference type="Proteomes" id="UP001596408">
    <property type="component" value="Unassembled WGS sequence"/>
</dbReference>
<dbReference type="Gene3D" id="3.40.50.2000">
    <property type="entry name" value="Glycogen Phosphorylase B"/>
    <property type="match status" value="2"/>
</dbReference>
<dbReference type="Pfam" id="PF13692">
    <property type="entry name" value="Glyco_trans_1_4"/>
    <property type="match status" value="1"/>
</dbReference>
<dbReference type="PANTHER" id="PTHR12526:SF637">
    <property type="entry name" value="GLYCOSYLTRANSFERASE EPSF-RELATED"/>
    <property type="match status" value="1"/>
</dbReference>
<keyword evidence="2" id="KW-0808">Transferase</keyword>
<reference evidence="2 3" key="1">
    <citation type="journal article" date="2019" name="Int. J. Syst. Evol. Microbiol.">
        <title>The Global Catalogue of Microorganisms (GCM) 10K type strain sequencing project: providing services to taxonomists for standard genome sequencing and annotation.</title>
        <authorList>
            <consortium name="The Broad Institute Genomics Platform"/>
            <consortium name="The Broad Institute Genome Sequencing Center for Infectious Disease"/>
            <person name="Wu L."/>
            <person name="Ma J."/>
        </authorList>
    </citation>
    <scope>NUCLEOTIDE SEQUENCE [LARGE SCALE GENOMIC DNA]</scope>
    <source>
        <strain evidence="2 3">YIM 94188</strain>
    </source>
</reference>
<evidence type="ECO:0000313" key="3">
    <source>
        <dbReference type="Proteomes" id="UP001596408"/>
    </source>
</evidence>
<evidence type="ECO:0000313" key="2">
    <source>
        <dbReference type="EMBL" id="MFC6823443.1"/>
    </source>
</evidence>
<protein>
    <submittedName>
        <fullName evidence="2">Glycosyltransferase family 4 protein</fullName>
        <ecNumber evidence="2">2.4.-.-</ecNumber>
    </submittedName>
</protein>
<dbReference type="SUPFAM" id="SSF53756">
    <property type="entry name" value="UDP-Glycosyltransferase/glycogen phosphorylase"/>
    <property type="match status" value="1"/>
</dbReference>
<keyword evidence="2" id="KW-0328">Glycosyltransferase</keyword>
<sequence length="315" mass="34663">MIRTLQLVTTRRPFFEQQVDVLEDEGVVCDVVTVPRPPEGTRSLRQYASFYRDTLREAWNGDYDIVHANYGLTAPAALAQPTRPVVLSLWGSDVMGQYGALSEWCAQLADAVIVMSEEMRDELGVECTVVPHGIDMDLFSPAPKGRAREELGWARDGNHVLFPYDTTRDAKDYPRAKRVVERAEERLGEDIELQTISGVPHDRMPTYMNAADALLLTSKWEGSPNSVREALACNCPVVTTDVGDIAEYADEIPGAVVSDDDEELARGVADAAAGGEEFDGREYVQEYSLERMGENILSVYESVLDAPRAGAGVSA</sequence>
<dbReference type="Pfam" id="PF13439">
    <property type="entry name" value="Glyco_transf_4"/>
    <property type="match status" value="1"/>
</dbReference>
<dbReference type="GO" id="GO:0016757">
    <property type="term" value="F:glycosyltransferase activity"/>
    <property type="evidence" value="ECO:0007669"/>
    <property type="project" value="UniProtKB-KW"/>
</dbReference>
<dbReference type="EMBL" id="JBHSXH010000001">
    <property type="protein sequence ID" value="MFC6823443.1"/>
    <property type="molecule type" value="Genomic_DNA"/>
</dbReference>
<dbReference type="PANTHER" id="PTHR12526">
    <property type="entry name" value="GLYCOSYLTRANSFERASE"/>
    <property type="match status" value="1"/>
</dbReference>
<accession>A0ABD5TX75</accession>
<organism evidence="2 3">
    <name type="scientific">Halopelagius fulvigenes</name>
    <dbReference type="NCBI Taxonomy" id="1198324"/>
    <lineage>
        <taxon>Archaea</taxon>
        <taxon>Methanobacteriati</taxon>
        <taxon>Methanobacteriota</taxon>
        <taxon>Stenosarchaea group</taxon>
        <taxon>Halobacteria</taxon>
        <taxon>Halobacteriales</taxon>
        <taxon>Haloferacaceae</taxon>
    </lineage>
</organism>
<dbReference type="AlphaFoldDB" id="A0ABD5TX75"/>
<dbReference type="CDD" id="cd03801">
    <property type="entry name" value="GT4_PimA-like"/>
    <property type="match status" value="1"/>
</dbReference>
<gene>
    <name evidence="2" type="ORF">ACFQEV_00265</name>
</gene>
<dbReference type="InterPro" id="IPR028098">
    <property type="entry name" value="Glyco_trans_4-like_N"/>
</dbReference>
<name>A0ABD5TX75_9EURY</name>